<dbReference type="PROSITE" id="PS51857">
    <property type="entry name" value="CSD_2"/>
    <property type="match status" value="1"/>
</dbReference>
<protein>
    <recommendedName>
        <fullName evidence="3">CSD domain-containing protein</fullName>
    </recommendedName>
</protein>
<dbReference type="Pfam" id="PF00313">
    <property type="entry name" value="CSD"/>
    <property type="match status" value="1"/>
</dbReference>
<dbReference type="InterPro" id="IPR012340">
    <property type="entry name" value="NA-bd_OB-fold"/>
</dbReference>
<evidence type="ECO:0000313" key="4">
    <source>
        <dbReference type="EMBL" id="GAB61731.1"/>
    </source>
</evidence>
<dbReference type="CDD" id="cd09726">
    <property type="entry name" value="RAMP_I_III"/>
    <property type="match status" value="1"/>
</dbReference>
<reference evidence="4 5" key="1">
    <citation type="journal article" date="2012" name="FEBS Lett.">
        <title>Anammox organism KSU-1 expresses a NirK-type copper-containing nitrite reductase instead of a NirS-type with cytochrome cd1.</title>
        <authorList>
            <person name="Hira D."/>
            <person name="Toh H."/>
            <person name="Migita C.T."/>
            <person name="Okubo H."/>
            <person name="Nishiyama T."/>
            <person name="Hattori M."/>
            <person name="Furukawa K."/>
            <person name="Fujii T."/>
        </authorList>
    </citation>
    <scope>NUCLEOTIDE SEQUENCE [LARGE SCALE GENOMIC DNA]</scope>
</reference>
<dbReference type="InterPro" id="IPR005537">
    <property type="entry name" value="RAMP_III_fam"/>
</dbReference>
<keyword evidence="1" id="KW-0051">Antiviral defense</keyword>
<dbReference type="Pfam" id="PF03787">
    <property type="entry name" value="RAMPs"/>
    <property type="match status" value="3"/>
</dbReference>
<comment type="caution">
    <text evidence="4">The sequence shown here is derived from an EMBL/GenBank/DDBJ whole genome shotgun (WGS) entry which is preliminary data.</text>
</comment>
<dbReference type="OrthoDB" id="5362408at2"/>
<dbReference type="InterPro" id="IPR011129">
    <property type="entry name" value="CSD"/>
</dbReference>
<dbReference type="NCBIfam" id="NF041225">
    <property type="entry name" value="Cas_III-E_gRAMP"/>
    <property type="match status" value="1"/>
</dbReference>
<dbReference type="SMART" id="SM00357">
    <property type="entry name" value="CSP"/>
    <property type="match status" value="1"/>
</dbReference>
<dbReference type="SMR" id="I3IJ36"/>
<sequence>MHTILPIHLTFLEPYRLAEWHAKADRKKNKRYLRGMSFAQWHKDKDGIGKPYITGTLLRSAVLNAAEELISLNQGMWAKEPCCNGKFETEKDKPAVLRKRPTIQWKTGRPAICDPEKQEKKDACPLCMLLGRFDKAGKRHRDNKYDKHDYDIHFDNLNLITDKKFSHPDDIASERILNRVDYTTGKAHDYFKVWEVDDDQWWQFTGTITMHDDCSKAKGLLLASLCFVDKLCGALCRIEVTGNNSQDENKEYAHPDTGIITSLNLKYQNNSTIHQDAVPLSGSAHDNDEPPVHDNDSSLDNDTITLLSMKAKEIVGAFRESGKIEKARTLADVIRAMRLQKPDIWEKLPKGINDKHHLWDREVNGKKLRNILEELWRLMNKRNAWRTFCEVLGNELYRCYKEKTGGIVLRFRTLGETEYYPEPEKTEPCLISDNSIPITPLGGVKEWIIIGRLKAETPFYFGVQSSFDSTQDDLDLVPDIVNTDEKLEANEQTSFRILMDKKGRYRIPRSLIRGVLRRDLRTAFGGSGCIVELGRMIPCDCKVCAIMRKITVMDSRSENIELPDIRYRIRLNPYTATVDEGALFDMEIGPEGITFPFVFRYRGEDALPRELWSVIRYWMDGMAWLGGSGSTGKGRFALIDIKVFEWDLCNEEGLKAYICSRGLRGIEKEVLLENKTIAEITNLFKTEEVKFFESYSKHIKQLCHECIINQISFLWGLRSYYEYLGPLWTEVKYEIKIASPLLSSDTISALLNKDNIDCIAYEKRKWENGGIKFVPTIKGETIRGIVRMAVGKRSGDLGMDDHEDCSCTLCTIFGNEHEAGKLRFEDLEVVEEKLPSEQNSDSNKIPFGPVQDGDGNREKECVTAVKSYKKKLIDHVAIDRFHGGAEDKMKFNTLPLAGSFEKPIILKGRFWIKKDIVKDYKKKIEDAMVDIRDGLYPIGGKTGIGYGWVTDLTILNPQSGFQIPVKKDISPEPGTYSTYPSHSTPSLNKGHIYYPHYFLAPANTVHREQEMIGHEQFHKEQKGELLVSGKIVCTLKTVTPLIIPDTENEDAFGLQNTYSGHKNYQFFHINDEIMVPGSEIRGMISSVYEAITNSCFRVYDETKYITRRLSPEKKDESNDKNKSQDDASQKIRKGLVKKTDEGFSIIEVERYSMKTKGGTKLVDKVYRLPLYDSEAVIASIQFEQYGEKNEKRNAKIRAAIKRNEVIAEVARKNLIFLRSLTPEELKKVLQGEILVKFSLKSGKNPNDYLAELHENGTERGLIKFTGLNMVNIKNVNEEDKDFNDTWDWEKLNIFHNAHEKRNSLKQGYPRPVLKFIKDRVEYTIPKRCERIFCIPVKNTIEYKVSSKVCKQYKDVLSDYEKNFGHINKIFTTKIQKRELTDGDLVYFIPNEGADKTVQAIMPVPLSRITDSRTLGERLPHKNLLPCVHEVNEGLLSGILDSLDKKLLSIHPEGLCPTCRLFGTTYYKGRVRFGFANLMNKPKWLTERENGCGGYVTLPLLERPRLTWSVPSDKCDVPGRKFYIHHNGWQEVLRNNDITPKTENNRTVEPLAADNRFTFDVYFENLREWELGLLCYCLELEPGMGHKLGMGKPMGFGSVKIAIERLQTFTVHQDGINWKPSENEIGVYVQKGREKLVEWFTPSAPHKNMEWNGVKHIKDLRSLLSIPGDKPTVKYPTLNKDAEGAISDYTYERLSDTKLLPHDKRVEYLRTPWSPWNAFVKEAEYSPSEKSDEKGRETIRTKPKSLPSVKSIGKVKWFDEGKGFGILIMDDGKEVSISKNSIRGNILLKKGQKVTFHIVQGLIPKAEDIEIAK</sequence>
<proteinExistence type="predicted"/>
<dbReference type="InterPro" id="IPR002059">
    <property type="entry name" value="CSP_DNA-bd"/>
</dbReference>
<evidence type="ECO:0000256" key="2">
    <source>
        <dbReference type="SAM" id="MobiDB-lite"/>
    </source>
</evidence>
<dbReference type="InterPro" id="IPR023825">
    <property type="entry name" value="CRISPR-assoc_RAMP_BGP1436"/>
</dbReference>
<name>I3IJ36_9BACT</name>
<dbReference type="NCBIfam" id="TIGR03986">
    <property type="entry name" value="TIGR03986 family CRISPR-associated RAMP protein"/>
    <property type="match status" value="1"/>
</dbReference>
<organism evidence="4 5">
    <name type="scientific">Candidatus Jettenia caeni</name>
    <dbReference type="NCBI Taxonomy" id="247490"/>
    <lineage>
        <taxon>Bacteria</taxon>
        <taxon>Pseudomonadati</taxon>
        <taxon>Planctomycetota</taxon>
        <taxon>Candidatus Brocadiia</taxon>
        <taxon>Candidatus Brocadiales</taxon>
        <taxon>Candidatus Brocadiaceae</taxon>
        <taxon>Candidatus Jettenia</taxon>
    </lineage>
</organism>
<dbReference type="CDD" id="cd04458">
    <property type="entry name" value="CSP_CDS"/>
    <property type="match status" value="1"/>
</dbReference>
<gene>
    <name evidence="4" type="ORF">KSU1_C0135</name>
</gene>
<feature type="region of interest" description="Disordered" evidence="2">
    <location>
        <begin position="1110"/>
        <end position="1131"/>
    </location>
</feature>
<accession>I3IJ36</accession>
<dbReference type="eggNOG" id="COG1337">
    <property type="taxonomic scope" value="Bacteria"/>
</dbReference>
<feature type="compositionally biased region" description="Basic and acidic residues" evidence="2">
    <location>
        <begin position="285"/>
        <end position="296"/>
    </location>
</feature>
<dbReference type="Gene3D" id="2.40.50.140">
    <property type="entry name" value="Nucleic acid-binding proteins"/>
    <property type="match status" value="1"/>
</dbReference>
<dbReference type="STRING" id="247490.KSU1_C0135"/>
<dbReference type="EMBL" id="BAFH01000003">
    <property type="protein sequence ID" value="GAB61731.1"/>
    <property type="molecule type" value="Genomic_DNA"/>
</dbReference>
<keyword evidence="5" id="KW-1185">Reference proteome</keyword>
<feature type="compositionally biased region" description="Basic and acidic residues" evidence="2">
    <location>
        <begin position="1110"/>
        <end position="1129"/>
    </location>
</feature>
<feature type="domain" description="CSD" evidence="3">
    <location>
        <begin position="1749"/>
        <end position="1812"/>
    </location>
</feature>
<dbReference type="GO" id="GO:0003676">
    <property type="term" value="F:nucleic acid binding"/>
    <property type="evidence" value="ECO:0007669"/>
    <property type="project" value="InterPro"/>
</dbReference>
<dbReference type="GO" id="GO:0051607">
    <property type="term" value="P:defense response to virus"/>
    <property type="evidence" value="ECO:0007669"/>
    <property type="project" value="UniProtKB-KW"/>
</dbReference>
<evidence type="ECO:0000313" key="5">
    <source>
        <dbReference type="Proteomes" id="UP000002985"/>
    </source>
</evidence>
<evidence type="ECO:0000259" key="3">
    <source>
        <dbReference type="PROSITE" id="PS51857"/>
    </source>
</evidence>
<dbReference type="Proteomes" id="UP000002985">
    <property type="component" value="Unassembled WGS sequence"/>
</dbReference>
<dbReference type="SUPFAM" id="SSF50249">
    <property type="entry name" value="Nucleic acid-binding proteins"/>
    <property type="match status" value="1"/>
</dbReference>
<dbReference type="GO" id="GO:0005829">
    <property type="term" value="C:cytosol"/>
    <property type="evidence" value="ECO:0007669"/>
    <property type="project" value="UniProtKB-ARBA"/>
</dbReference>
<evidence type="ECO:0000256" key="1">
    <source>
        <dbReference type="ARBA" id="ARBA00023118"/>
    </source>
</evidence>
<feature type="region of interest" description="Disordered" evidence="2">
    <location>
        <begin position="279"/>
        <end position="299"/>
    </location>
</feature>